<feature type="chain" id="PRO_5045241366" description="Secretion system C-terminal sorting domain-containing protein" evidence="4">
    <location>
        <begin position="20"/>
        <end position="620"/>
    </location>
</feature>
<dbReference type="PANTHER" id="PTHR47566">
    <property type="match status" value="1"/>
</dbReference>
<reference evidence="7" key="1">
    <citation type="journal article" date="2019" name="Int. J. Syst. Evol. Microbiol.">
        <title>The Global Catalogue of Microorganisms (GCM) 10K type strain sequencing project: providing services to taxonomists for standard genome sequencing and annotation.</title>
        <authorList>
            <consortium name="The Broad Institute Genomics Platform"/>
            <consortium name="The Broad Institute Genome Sequencing Center for Infectious Disease"/>
            <person name="Wu L."/>
            <person name="Ma J."/>
        </authorList>
    </citation>
    <scope>NUCLEOTIDE SEQUENCE [LARGE SCALE GENOMIC DNA]</scope>
    <source>
        <strain evidence="7">JCM 17111</strain>
    </source>
</reference>
<keyword evidence="1" id="KW-0433">Leucine-rich repeat</keyword>
<organism evidence="6 7">
    <name type="scientific">Snuella lapsa</name>
    <dbReference type="NCBI Taxonomy" id="870481"/>
    <lineage>
        <taxon>Bacteria</taxon>
        <taxon>Pseudomonadati</taxon>
        <taxon>Bacteroidota</taxon>
        <taxon>Flavobacteriia</taxon>
        <taxon>Flavobacteriales</taxon>
        <taxon>Flavobacteriaceae</taxon>
        <taxon>Snuella</taxon>
    </lineage>
</organism>
<feature type="domain" description="Secretion system C-terminal sorting" evidence="5">
    <location>
        <begin position="550"/>
        <end position="615"/>
    </location>
</feature>
<dbReference type="Pfam" id="PF18962">
    <property type="entry name" value="Por_Secre_tail"/>
    <property type="match status" value="1"/>
</dbReference>
<evidence type="ECO:0000313" key="6">
    <source>
        <dbReference type="EMBL" id="GAA3574103.1"/>
    </source>
</evidence>
<dbReference type="EMBL" id="BAABCY010000065">
    <property type="protein sequence ID" value="GAA3574103.1"/>
    <property type="molecule type" value="Genomic_DNA"/>
</dbReference>
<proteinExistence type="predicted"/>
<evidence type="ECO:0000256" key="4">
    <source>
        <dbReference type="SAM" id="SignalP"/>
    </source>
</evidence>
<keyword evidence="3" id="KW-0677">Repeat</keyword>
<feature type="signal peptide" evidence="4">
    <location>
        <begin position="1"/>
        <end position="19"/>
    </location>
</feature>
<gene>
    <name evidence="6" type="ORF">GCM10022395_24080</name>
</gene>
<evidence type="ECO:0000256" key="2">
    <source>
        <dbReference type="ARBA" id="ARBA00022729"/>
    </source>
</evidence>
<protein>
    <recommendedName>
        <fullName evidence="5">Secretion system C-terminal sorting domain-containing protein</fullName>
    </recommendedName>
</protein>
<dbReference type="Proteomes" id="UP001500954">
    <property type="component" value="Unassembled WGS sequence"/>
</dbReference>
<dbReference type="InterPro" id="IPR026444">
    <property type="entry name" value="Secre_tail"/>
</dbReference>
<evidence type="ECO:0000256" key="3">
    <source>
        <dbReference type="ARBA" id="ARBA00022737"/>
    </source>
</evidence>
<evidence type="ECO:0000256" key="1">
    <source>
        <dbReference type="ARBA" id="ARBA00022614"/>
    </source>
</evidence>
<dbReference type="InterPro" id="IPR032675">
    <property type="entry name" value="LRR_dom_sf"/>
</dbReference>
<dbReference type="SUPFAM" id="SSF52058">
    <property type="entry name" value="L domain-like"/>
    <property type="match status" value="2"/>
</dbReference>
<accession>A0ABP6XXB7</accession>
<dbReference type="NCBIfam" id="TIGR04183">
    <property type="entry name" value="Por_Secre_tail"/>
    <property type="match status" value="1"/>
</dbReference>
<dbReference type="RefSeq" id="WP_345006425.1">
    <property type="nucleotide sequence ID" value="NZ_BAABCY010000065.1"/>
</dbReference>
<keyword evidence="7" id="KW-1185">Reference proteome</keyword>
<dbReference type="InterPro" id="IPR052574">
    <property type="entry name" value="CDIRP"/>
</dbReference>
<dbReference type="Gene3D" id="3.80.10.10">
    <property type="entry name" value="Ribonuclease Inhibitor"/>
    <property type="match status" value="2"/>
</dbReference>
<name>A0ABP6XXB7_9FLAO</name>
<comment type="caution">
    <text evidence="6">The sequence shown here is derived from an EMBL/GenBank/DDBJ whole genome shotgun (WGS) entry which is preliminary data.</text>
</comment>
<evidence type="ECO:0000313" key="7">
    <source>
        <dbReference type="Proteomes" id="UP001500954"/>
    </source>
</evidence>
<evidence type="ECO:0000259" key="5">
    <source>
        <dbReference type="Pfam" id="PF18962"/>
    </source>
</evidence>
<sequence>MKTKLFFCLLVLISFAAPSQTTSIPDDKFEEYLETHDANGNVVTLGHASSMGDGIIDNDMVPTSKIDIVTELRINGWGIYDLTGIEDFTALQIFDCNLNPITTMKLPSGNNLVELYCHNLDLTDLDVSSHTALNVLNCRFNDISSLNLSANTNLINLDCWGNPLGSLTLTNLTELKILNCQDTMLGGLDLSTNTKLEILSCGFNDLTGLNLTNNTALTNVFCYANSAMTSLQLPNTGTLVKLECYGCKLGSLDISNNTGLTYLTCQQNILTNLDATNNTSLGYLDCGENILTGLTLPDTATLYRLICDNNDLPTLDISKNMGLTGLFCYSNQIASLDCSNNPIIERIWCSDNNLTSINLPNNPVLWELYCANNAITPTIDVSSCTGLVDFGLWNNNLTDLNLSNNMILEYVEPGNNPNLTNLTLPSTTTLTQLWAYGTNLSNLDYTNNTGLQYLDLGITKFTDIDVSMLPNLVEFWGNLNPQLTSLNLNNDHNDILNYVRVEDNPNLTCIQVDSEVQAEAKVDWTKDNWASYKQDCTLSAHFFEASNIVMYPNPTSGTITIRLNTPAAYTLTSVLGKSVLEGRLIASENKIDITNLTNGIYFLAVNGSMGRLLTKRVLKK</sequence>
<keyword evidence="2 4" id="KW-0732">Signal</keyword>
<dbReference type="PANTHER" id="PTHR47566:SF1">
    <property type="entry name" value="PROTEIN NUD1"/>
    <property type="match status" value="1"/>
</dbReference>